<dbReference type="AlphaFoldDB" id="A0AAU9V1S5"/>
<sequence>MSLAKTCHHLETLTFDMKKILPLPGCTSNIVFFFFLQLPLELYNCGVHSGKTGTGFCYNYVGGRYSREGRSGSQILQNDSDFSDIESALKTHKRLHTPQDYIDVMNSCRKRNKLTAIKVEKNEFVGVSKMMKTIVNRKKDIEGNAVSWLKTKEI</sequence>
<protein>
    <submittedName>
        <fullName evidence="1">Uncharacterized protein</fullName>
    </submittedName>
</protein>
<reference evidence="1" key="1">
    <citation type="submission" date="2022-03" db="EMBL/GenBank/DDBJ databases">
        <authorList>
            <person name="Tunstrom K."/>
        </authorList>
    </citation>
    <scope>NUCLEOTIDE SEQUENCE</scope>
</reference>
<name>A0AAU9V1S5_EUPED</name>
<dbReference type="Proteomes" id="UP001153954">
    <property type="component" value="Unassembled WGS sequence"/>
</dbReference>
<keyword evidence="2" id="KW-1185">Reference proteome</keyword>
<comment type="caution">
    <text evidence="1">The sequence shown here is derived from an EMBL/GenBank/DDBJ whole genome shotgun (WGS) entry which is preliminary data.</text>
</comment>
<dbReference type="EMBL" id="CAKOGL010000026">
    <property type="protein sequence ID" value="CAH2104002.1"/>
    <property type="molecule type" value="Genomic_DNA"/>
</dbReference>
<proteinExistence type="predicted"/>
<evidence type="ECO:0000313" key="1">
    <source>
        <dbReference type="EMBL" id="CAH2104002.1"/>
    </source>
</evidence>
<evidence type="ECO:0000313" key="2">
    <source>
        <dbReference type="Proteomes" id="UP001153954"/>
    </source>
</evidence>
<gene>
    <name evidence="1" type="ORF">EEDITHA_LOCUS18437</name>
</gene>
<organism evidence="1 2">
    <name type="scientific">Euphydryas editha</name>
    <name type="common">Edith's checkerspot</name>
    <dbReference type="NCBI Taxonomy" id="104508"/>
    <lineage>
        <taxon>Eukaryota</taxon>
        <taxon>Metazoa</taxon>
        <taxon>Ecdysozoa</taxon>
        <taxon>Arthropoda</taxon>
        <taxon>Hexapoda</taxon>
        <taxon>Insecta</taxon>
        <taxon>Pterygota</taxon>
        <taxon>Neoptera</taxon>
        <taxon>Endopterygota</taxon>
        <taxon>Lepidoptera</taxon>
        <taxon>Glossata</taxon>
        <taxon>Ditrysia</taxon>
        <taxon>Papilionoidea</taxon>
        <taxon>Nymphalidae</taxon>
        <taxon>Nymphalinae</taxon>
        <taxon>Euphydryas</taxon>
    </lineage>
</organism>
<accession>A0AAU9V1S5</accession>